<evidence type="ECO:0000256" key="5">
    <source>
        <dbReference type="ARBA" id="ARBA00023136"/>
    </source>
</evidence>
<keyword evidence="4 7" id="KW-1133">Transmembrane helix</keyword>
<evidence type="ECO:0000256" key="1">
    <source>
        <dbReference type="ARBA" id="ARBA00004141"/>
    </source>
</evidence>
<dbReference type="GO" id="GO:0098771">
    <property type="term" value="P:inorganic ion homeostasis"/>
    <property type="evidence" value="ECO:0007669"/>
    <property type="project" value="UniProtKB-ARBA"/>
</dbReference>
<dbReference type="SUPFAM" id="SSF161111">
    <property type="entry name" value="Cation efflux protein transmembrane domain-like"/>
    <property type="match status" value="1"/>
</dbReference>
<dbReference type="InterPro" id="IPR002524">
    <property type="entry name" value="Cation_efflux"/>
</dbReference>
<dbReference type="PANTHER" id="PTHR43840:SF12">
    <property type="entry name" value="CATION DIFFUSION FACILITATOR 1 (AFU_ORTHOLOGUE AFUA_1G14440)"/>
    <property type="match status" value="1"/>
</dbReference>
<dbReference type="EMBL" id="MU793286">
    <property type="protein sequence ID" value="KAJ3787742.1"/>
    <property type="molecule type" value="Genomic_DNA"/>
</dbReference>
<evidence type="ECO:0000256" key="3">
    <source>
        <dbReference type="ARBA" id="ARBA00022692"/>
    </source>
</evidence>
<comment type="subcellular location">
    <subcellularLocation>
        <location evidence="1">Membrane</location>
        <topology evidence="1">Multi-pass membrane protein</topology>
    </subcellularLocation>
</comment>
<keyword evidence="5 7" id="KW-0472">Membrane</keyword>
<dbReference type="PANTHER" id="PTHR43840">
    <property type="entry name" value="MITOCHONDRIAL METAL TRANSPORTER 1-RELATED"/>
    <property type="match status" value="1"/>
</dbReference>
<evidence type="ECO:0000256" key="4">
    <source>
        <dbReference type="ARBA" id="ARBA00022989"/>
    </source>
</evidence>
<evidence type="ECO:0000313" key="11">
    <source>
        <dbReference type="Proteomes" id="UP001163798"/>
    </source>
</evidence>
<dbReference type="InterPro" id="IPR050291">
    <property type="entry name" value="CDF_Transporter"/>
</dbReference>
<feature type="transmembrane region" description="Helical" evidence="7">
    <location>
        <begin position="133"/>
        <end position="154"/>
    </location>
</feature>
<dbReference type="InterPro" id="IPR036837">
    <property type="entry name" value="Cation_efflux_CTD_sf"/>
</dbReference>
<dbReference type="Pfam" id="PF01545">
    <property type="entry name" value="Cation_efflux"/>
    <property type="match status" value="1"/>
</dbReference>
<feature type="transmembrane region" description="Helical" evidence="7">
    <location>
        <begin position="306"/>
        <end position="323"/>
    </location>
</feature>
<dbReference type="SUPFAM" id="SSF160240">
    <property type="entry name" value="Cation efflux protein cytoplasmic domain-like"/>
    <property type="match status" value="1"/>
</dbReference>
<dbReference type="Proteomes" id="UP001163798">
    <property type="component" value="Unassembled WGS sequence"/>
</dbReference>
<dbReference type="Pfam" id="PF16916">
    <property type="entry name" value="ZT_dimer"/>
    <property type="match status" value="1"/>
</dbReference>
<dbReference type="InterPro" id="IPR027469">
    <property type="entry name" value="Cation_efflux_TMD_sf"/>
</dbReference>
<evidence type="ECO:0000256" key="7">
    <source>
        <dbReference type="SAM" id="Phobius"/>
    </source>
</evidence>
<evidence type="ECO:0000259" key="9">
    <source>
        <dbReference type="Pfam" id="PF16916"/>
    </source>
</evidence>
<dbReference type="GO" id="GO:0016020">
    <property type="term" value="C:membrane"/>
    <property type="evidence" value="ECO:0007669"/>
    <property type="project" value="UniProtKB-SubCell"/>
</dbReference>
<comment type="caution">
    <text evidence="10">The sequence shown here is derived from an EMBL/GenBank/DDBJ whole genome shotgun (WGS) entry which is preliminary data.</text>
</comment>
<dbReference type="AlphaFoldDB" id="A0AA38NKT3"/>
<feature type="compositionally biased region" description="Low complexity" evidence="6">
    <location>
        <begin position="41"/>
        <end position="52"/>
    </location>
</feature>
<feature type="domain" description="Cation efflux protein transmembrane" evidence="8">
    <location>
        <begin position="136"/>
        <end position="329"/>
    </location>
</feature>
<evidence type="ECO:0000256" key="2">
    <source>
        <dbReference type="ARBA" id="ARBA00022448"/>
    </source>
</evidence>
<keyword evidence="11" id="KW-1185">Reference proteome</keyword>
<dbReference type="Gene3D" id="3.30.70.1350">
    <property type="entry name" value="Cation efflux protein, cytoplasmic domain"/>
    <property type="match status" value="1"/>
</dbReference>
<gene>
    <name evidence="10" type="ORF">GGU10DRAFT_347981</name>
</gene>
<proteinExistence type="predicted"/>
<accession>A0AA38NKT3</accession>
<dbReference type="Gene3D" id="1.20.1510.10">
    <property type="entry name" value="Cation efflux protein transmembrane domain"/>
    <property type="match status" value="1"/>
</dbReference>
<protein>
    <submittedName>
        <fullName evidence="10">CDF-like metal transporter</fullName>
    </submittedName>
</protein>
<feature type="transmembrane region" description="Helical" evidence="7">
    <location>
        <begin position="202"/>
        <end position="221"/>
    </location>
</feature>
<keyword evidence="3 7" id="KW-0812">Transmembrane</keyword>
<organism evidence="10 11">
    <name type="scientific">Lentinula aff. detonsa</name>
    <dbReference type="NCBI Taxonomy" id="2804958"/>
    <lineage>
        <taxon>Eukaryota</taxon>
        <taxon>Fungi</taxon>
        <taxon>Dikarya</taxon>
        <taxon>Basidiomycota</taxon>
        <taxon>Agaricomycotina</taxon>
        <taxon>Agaricomycetes</taxon>
        <taxon>Agaricomycetidae</taxon>
        <taxon>Agaricales</taxon>
        <taxon>Marasmiineae</taxon>
        <taxon>Omphalotaceae</taxon>
        <taxon>Lentinula</taxon>
    </lineage>
</organism>
<name>A0AA38NKT3_9AGAR</name>
<dbReference type="InterPro" id="IPR027470">
    <property type="entry name" value="Cation_efflux_CTD"/>
</dbReference>
<feature type="domain" description="Cation efflux protein cytoplasmic" evidence="9">
    <location>
        <begin position="351"/>
        <end position="411"/>
    </location>
</feature>
<feature type="transmembrane region" description="Helical" evidence="7">
    <location>
        <begin position="241"/>
        <end position="262"/>
    </location>
</feature>
<keyword evidence="2" id="KW-0813">Transport</keyword>
<dbReference type="InterPro" id="IPR058533">
    <property type="entry name" value="Cation_efflux_TM"/>
</dbReference>
<feature type="transmembrane region" description="Helical" evidence="7">
    <location>
        <begin position="160"/>
        <end position="181"/>
    </location>
</feature>
<dbReference type="NCBIfam" id="TIGR01297">
    <property type="entry name" value="CDF"/>
    <property type="match status" value="1"/>
</dbReference>
<feature type="compositionally biased region" description="Polar residues" evidence="6">
    <location>
        <begin position="1"/>
        <end position="30"/>
    </location>
</feature>
<evidence type="ECO:0000313" key="10">
    <source>
        <dbReference type="EMBL" id="KAJ3787742.1"/>
    </source>
</evidence>
<dbReference type="GO" id="GO:0008324">
    <property type="term" value="F:monoatomic cation transmembrane transporter activity"/>
    <property type="evidence" value="ECO:0007669"/>
    <property type="project" value="InterPro"/>
</dbReference>
<feature type="region of interest" description="Disordered" evidence="6">
    <location>
        <begin position="1"/>
        <end position="52"/>
    </location>
</feature>
<sequence>MTNPSDQQDASDSKVSSPENSPTVTSSTQLAADFNAAKQVPLSPSPSLGPDLEQIARASSSNVDAALDPYQLRNGISTDQELSALRHRKKKGKAIAKFQDQQNDLINSLLKPMQEHTEDARLEAEDNRLPVKIAIYASMAANLGLCVLQLYAAISSGSFSLLATGIDSIFDIGSNVLLWYLHRKATRLDINKWPVGGARLENIGNIVYGFLMGAVNLVVMVESVRDLVTHNPDSDTNTFHLPSIIAVAAALGVKVLLFFYCLSLRKRSSQVHVLWEDHRNDIFLNGFGVLMSAGGSKLRWWLDPTGAVIIGVGILLTWGRTIYREFELLAGKSAPNEFLKLLTYNAMTFSEDIEKVDTVRAYHSGSQYFVEVDIVMNSNTPLWKAHDASQLLQDLIEALPNVERAFVHVDHEATHTPEHRKVVY</sequence>
<reference evidence="10" key="1">
    <citation type="submission" date="2022-08" db="EMBL/GenBank/DDBJ databases">
        <authorList>
            <consortium name="DOE Joint Genome Institute"/>
            <person name="Min B."/>
            <person name="Riley R."/>
            <person name="Sierra-Patev S."/>
            <person name="Naranjo-Ortiz M."/>
            <person name="Looney B."/>
            <person name="Konkel Z."/>
            <person name="Slot J.C."/>
            <person name="Sakamoto Y."/>
            <person name="Steenwyk J.L."/>
            <person name="Rokas A."/>
            <person name="Carro J."/>
            <person name="Camarero S."/>
            <person name="Ferreira P."/>
            <person name="Molpeceres G."/>
            <person name="Ruiz-Duenas F.J."/>
            <person name="Serrano A."/>
            <person name="Henrissat B."/>
            <person name="Drula E."/>
            <person name="Hughes K.W."/>
            <person name="Mata J.L."/>
            <person name="Ishikawa N.K."/>
            <person name="Vargas-Isla R."/>
            <person name="Ushijima S."/>
            <person name="Smith C.A."/>
            <person name="Ahrendt S."/>
            <person name="Andreopoulos W."/>
            <person name="He G."/>
            <person name="Labutti K."/>
            <person name="Lipzen A."/>
            <person name="Ng V."/>
            <person name="Sandor L."/>
            <person name="Barry K."/>
            <person name="Martinez A.T."/>
            <person name="Xiao Y."/>
            <person name="Gibbons J.G."/>
            <person name="Terashima K."/>
            <person name="Hibbett D.S."/>
            <person name="Grigoriev I.V."/>
        </authorList>
    </citation>
    <scope>NUCLEOTIDE SEQUENCE</scope>
    <source>
        <strain evidence="10">TFB10291</strain>
    </source>
</reference>
<dbReference type="GO" id="GO:0030003">
    <property type="term" value="P:intracellular monoatomic cation homeostasis"/>
    <property type="evidence" value="ECO:0007669"/>
    <property type="project" value="UniProtKB-ARBA"/>
</dbReference>
<evidence type="ECO:0000259" key="8">
    <source>
        <dbReference type="Pfam" id="PF01545"/>
    </source>
</evidence>
<dbReference type="FunFam" id="1.20.1510.10:FF:000005">
    <property type="entry name" value="Putative Cation diffusion facilitator 1"/>
    <property type="match status" value="1"/>
</dbReference>
<evidence type="ECO:0000256" key="6">
    <source>
        <dbReference type="SAM" id="MobiDB-lite"/>
    </source>
</evidence>